<evidence type="ECO:0000313" key="9">
    <source>
        <dbReference type="EMBL" id="RKR85731.1"/>
    </source>
</evidence>
<dbReference type="PANTHER" id="PTHR30572:SF18">
    <property type="entry name" value="ABC-TYPE MACROLIDE FAMILY EXPORT SYSTEM PERMEASE COMPONENT 2"/>
    <property type="match status" value="1"/>
</dbReference>
<feature type="domain" description="MacB-like periplasmic core" evidence="8">
    <location>
        <begin position="20"/>
        <end position="234"/>
    </location>
</feature>
<dbReference type="Pfam" id="PF02687">
    <property type="entry name" value="FtsX"/>
    <property type="match status" value="2"/>
</dbReference>
<feature type="domain" description="ABC3 transporter permease C-terminal" evidence="7">
    <location>
        <begin position="283"/>
        <end position="399"/>
    </location>
</feature>
<dbReference type="GO" id="GO:0022857">
    <property type="term" value="F:transmembrane transporter activity"/>
    <property type="evidence" value="ECO:0007669"/>
    <property type="project" value="TreeGrafter"/>
</dbReference>
<feature type="transmembrane region" description="Helical" evidence="6">
    <location>
        <begin position="706"/>
        <end position="727"/>
    </location>
</feature>
<keyword evidence="4 6" id="KW-1133">Transmembrane helix</keyword>
<feature type="transmembrane region" description="Helical" evidence="6">
    <location>
        <begin position="21"/>
        <end position="41"/>
    </location>
</feature>
<gene>
    <name evidence="9" type="ORF">BDD43_6002</name>
</gene>
<evidence type="ECO:0000313" key="10">
    <source>
        <dbReference type="Proteomes" id="UP000268007"/>
    </source>
</evidence>
<evidence type="ECO:0000256" key="5">
    <source>
        <dbReference type="ARBA" id="ARBA00023136"/>
    </source>
</evidence>
<evidence type="ECO:0000259" key="8">
    <source>
        <dbReference type="Pfam" id="PF12704"/>
    </source>
</evidence>
<dbReference type="Pfam" id="PF12704">
    <property type="entry name" value="MacB_PCD"/>
    <property type="match status" value="2"/>
</dbReference>
<feature type="transmembrane region" description="Helical" evidence="6">
    <location>
        <begin position="333"/>
        <end position="354"/>
    </location>
</feature>
<keyword evidence="3 6" id="KW-0812">Transmembrane</keyword>
<feature type="transmembrane region" description="Helical" evidence="6">
    <location>
        <begin position="663"/>
        <end position="685"/>
    </location>
</feature>
<evidence type="ECO:0000256" key="3">
    <source>
        <dbReference type="ARBA" id="ARBA00022692"/>
    </source>
</evidence>
<evidence type="ECO:0000259" key="7">
    <source>
        <dbReference type="Pfam" id="PF02687"/>
    </source>
</evidence>
<evidence type="ECO:0000256" key="4">
    <source>
        <dbReference type="ARBA" id="ARBA00022989"/>
    </source>
</evidence>
<dbReference type="InterPro" id="IPR025857">
    <property type="entry name" value="MacB_PCD"/>
</dbReference>
<dbReference type="PROSITE" id="PS51257">
    <property type="entry name" value="PROKAR_LIPOPROTEIN"/>
    <property type="match status" value="1"/>
</dbReference>
<dbReference type="InterPro" id="IPR050250">
    <property type="entry name" value="Macrolide_Exporter_MacB"/>
</dbReference>
<evidence type="ECO:0000256" key="2">
    <source>
        <dbReference type="ARBA" id="ARBA00022475"/>
    </source>
</evidence>
<protein>
    <submittedName>
        <fullName evidence="9">ABC-type antimicrobial peptide transport system permease subunit</fullName>
    </submittedName>
</protein>
<dbReference type="RefSeq" id="WP_121201757.1">
    <property type="nucleotide sequence ID" value="NZ_RBKU01000001.1"/>
</dbReference>
<feature type="transmembrane region" description="Helical" evidence="6">
    <location>
        <begin position="277"/>
        <end position="299"/>
    </location>
</feature>
<dbReference type="OrthoDB" id="1451596at2"/>
<feature type="domain" description="ABC3 transporter permease C-terminal" evidence="7">
    <location>
        <begin position="666"/>
        <end position="775"/>
    </location>
</feature>
<accession>A0A495JAI8</accession>
<dbReference type="Proteomes" id="UP000268007">
    <property type="component" value="Unassembled WGS sequence"/>
</dbReference>
<evidence type="ECO:0000256" key="1">
    <source>
        <dbReference type="ARBA" id="ARBA00004651"/>
    </source>
</evidence>
<dbReference type="EMBL" id="RBKU01000001">
    <property type="protein sequence ID" value="RKR85731.1"/>
    <property type="molecule type" value="Genomic_DNA"/>
</dbReference>
<proteinExistence type="predicted"/>
<dbReference type="PANTHER" id="PTHR30572">
    <property type="entry name" value="MEMBRANE COMPONENT OF TRANSPORTER-RELATED"/>
    <property type="match status" value="1"/>
</dbReference>
<feature type="transmembrane region" description="Helical" evidence="6">
    <location>
        <begin position="416"/>
        <end position="441"/>
    </location>
</feature>
<keyword evidence="2" id="KW-1003">Cell membrane</keyword>
<feature type="transmembrane region" description="Helical" evidence="6">
    <location>
        <begin position="747"/>
        <end position="772"/>
    </location>
</feature>
<keyword evidence="10" id="KW-1185">Reference proteome</keyword>
<keyword evidence="5 6" id="KW-0472">Membrane</keyword>
<feature type="domain" description="MacB-like periplasmic core" evidence="8">
    <location>
        <begin position="426"/>
        <end position="630"/>
    </location>
</feature>
<comment type="caution">
    <text evidence="9">The sequence shown here is derived from an EMBL/GenBank/DDBJ whole genome shotgun (WGS) entry which is preliminary data.</text>
</comment>
<evidence type="ECO:0000256" key="6">
    <source>
        <dbReference type="SAM" id="Phobius"/>
    </source>
</evidence>
<dbReference type="InterPro" id="IPR003838">
    <property type="entry name" value="ABC3_permease_C"/>
</dbReference>
<feature type="transmembrane region" description="Helical" evidence="6">
    <location>
        <begin position="374"/>
        <end position="395"/>
    </location>
</feature>
<sequence length="786" mass="87575">MFSNYLKTTFRNLWKHRGYSFLNIFGLSVGIACASLIFLWIEDEVTYNDYFTNQSTIYKVKDKQTYNGNTFVFDATPGPLAQGMKLEIPGIKTTARSTWTNDVLFALKDKTIYQAGNYVDPGFLSIFHLQFIKGNAATAFSQLNTLVITEKMANTFFNSTDVVGKTLKVDNNKDYVITGVIKDLPKNVSFKFQWLAPFAVFENENTWLKQWGSNSVITYAEIEANADIEHINKQLYNFVGNKVKGISAKMMLYPMKRWRLYDNFDKSGNEIKGKLKYVNLFSLIAWVVLIIACINFMNLSTARSEQRAREVGVRKVLGAARYKLICQFIGESLFMSLVSALFALFIVFVVLPWFNTLVHKQLSLNIFYPVHWGGLILIAVICGIIAGSYPAFYLSSFNPVSVLKGLKLKTSGGAVFVRKGLVVLQFTISVILIICTVIIYLQIQHTKNRDLGYNKQGLIYMQMQGKMAENFAAIKNDLLQTGVVENASISSQSVLQIGSNTGDFDWPGKDPGKQLLVTVDQASPEFISTMGAHIKAGRDFYANASVDSNNVIVNSAFAKTINAKNIIGTVITRSNVKLTIIGVITDFIYNDIYTSAAPLIIFCSPKYTSVLNIRFKAGADIKTALPQVENVIKKNNPGYPTSFRFVDAEFEQFFTEETLIGNLASIFATLAIIISCLGLFGLAAYTAERRTKEIGIRKVLGATSQGLAALLSKDFIVLVILACFVAFPISWYTMQLWLSNYEYRVSISIWVFILAGLLAIVIALATVSFQAVKTSIANPAKSLRSE</sequence>
<name>A0A495JAI8_9SPHI</name>
<comment type="subcellular location">
    <subcellularLocation>
        <location evidence="1">Cell membrane</location>
        <topology evidence="1">Multi-pass membrane protein</topology>
    </subcellularLocation>
</comment>
<reference evidence="9 10" key="1">
    <citation type="submission" date="2018-10" db="EMBL/GenBank/DDBJ databases">
        <title>Genomic Encyclopedia of Archaeal and Bacterial Type Strains, Phase II (KMG-II): from individual species to whole genera.</title>
        <authorList>
            <person name="Goeker M."/>
        </authorList>
    </citation>
    <scope>NUCLEOTIDE SEQUENCE [LARGE SCALE GENOMIC DNA]</scope>
    <source>
        <strain evidence="9 10">DSM 18602</strain>
    </source>
</reference>
<organism evidence="9 10">
    <name type="scientific">Mucilaginibacter gracilis</name>
    <dbReference type="NCBI Taxonomy" id="423350"/>
    <lineage>
        <taxon>Bacteria</taxon>
        <taxon>Pseudomonadati</taxon>
        <taxon>Bacteroidota</taxon>
        <taxon>Sphingobacteriia</taxon>
        <taxon>Sphingobacteriales</taxon>
        <taxon>Sphingobacteriaceae</taxon>
        <taxon>Mucilaginibacter</taxon>
    </lineage>
</organism>
<dbReference type="AlphaFoldDB" id="A0A495JAI8"/>
<dbReference type="GO" id="GO:0005886">
    <property type="term" value="C:plasma membrane"/>
    <property type="evidence" value="ECO:0007669"/>
    <property type="project" value="UniProtKB-SubCell"/>
</dbReference>